<feature type="region of interest" description="Disordered" evidence="1">
    <location>
        <begin position="26"/>
        <end position="68"/>
    </location>
</feature>
<feature type="signal peptide" evidence="2">
    <location>
        <begin position="1"/>
        <end position="20"/>
    </location>
</feature>
<feature type="chain" id="PRO_5020036075" evidence="2">
    <location>
        <begin position="21"/>
        <end position="262"/>
    </location>
</feature>
<evidence type="ECO:0000313" key="3">
    <source>
        <dbReference type="EMBL" id="TFJ80830.1"/>
    </source>
</evidence>
<reference evidence="3 4" key="1">
    <citation type="submission" date="2019-01" db="EMBL/GenBank/DDBJ databases">
        <title>Nuclear Genome Assembly of the Microalgal Biofuel strain Nannochloropsis salina CCMP1776.</title>
        <authorList>
            <person name="Hovde B."/>
        </authorList>
    </citation>
    <scope>NUCLEOTIDE SEQUENCE [LARGE SCALE GENOMIC DNA]</scope>
    <source>
        <strain evidence="3 4">CCMP1776</strain>
    </source>
</reference>
<feature type="compositionally biased region" description="Basic residues" evidence="1">
    <location>
        <begin position="253"/>
        <end position="262"/>
    </location>
</feature>
<keyword evidence="4" id="KW-1185">Reference proteome</keyword>
<feature type="region of interest" description="Disordered" evidence="1">
    <location>
        <begin position="199"/>
        <end position="262"/>
    </location>
</feature>
<organism evidence="3 4">
    <name type="scientific">Nannochloropsis salina CCMP1776</name>
    <dbReference type="NCBI Taxonomy" id="1027361"/>
    <lineage>
        <taxon>Eukaryota</taxon>
        <taxon>Sar</taxon>
        <taxon>Stramenopiles</taxon>
        <taxon>Ochrophyta</taxon>
        <taxon>Eustigmatophyceae</taxon>
        <taxon>Eustigmatales</taxon>
        <taxon>Monodopsidaceae</taxon>
        <taxon>Microchloropsis</taxon>
        <taxon>Microchloropsis salina</taxon>
    </lineage>
</organism>
<dbReference type="Proteomes" id="UP000355283">
    <property type="component" value="Unassembled WGS sequence"/>
</dbReference>
<protein>
    <submittedName>
        <fullName evidence="3">Uncharacterized protein</fullName>
    </submittedName>
</protein>
<name>A0A4D9CNX1_9STRA</name>
<evidence type="ECO:0000256" key="1">
    <source>
        <dbReference type="SAM" id="MobiDB-lite"/>
    </source>
</evidence>
<evidence type="ECO:0000256" key="2">
    <source>
        <dbReference type="SAM" id="SignalP"/>
    </source>
</evidence>
<dbReference type="AlphaFoldDB" id="A0A4D9CNX1"/>
<accession>A0A4D9CNX1</accession>
<feature type="compositionally biased region" description="Polar residues" evidence="1">
    <location>
        <begin position="227"/>
        <end position="252"/>
    </location>
</feature>
<comment type="caution">
    <text evidence="3">The sequence shown here is derived from an EMBL/GenBank/DDBJ whole genome shotgun (WGS) entry which is preliminary data.</text>
</comment>
<proteinExistence type="predicted"/>
<keyword evidence="2" id="KW-0732">Signal</keyword>
<sequence>MFRLFYVASITLCLATRGLAQLQQEQNPRQQNVTTTLGPSNQQQEQQGEQNTTTGVPTQQEEEERPSAMSQLEVLLLGNHSWFDSNQTYHYFQNDYQIVNHSPHEICNVTLSAPLEKAEEFQVASSYNVKVTNSTQKRGIDLMAPMGDTHSIPANGILNIGYVLKQIVEGGQGAMSNMTPMSGNSTSATPTIEHAEYCDDTRQEQQQQHQQHQHTGRTNTTTRSSEHPTSGVTGGMQQNSSTSGGNVHTSQNNRKKFVLRHV</sequence>
<dbReference type="EMBL" id="SDOX01000155">
    <property type="protein sequence ID" value="TFJ80830.1"/>
    <property type="molecule type" value="Genomic_DNA"/>
</dbReference>
<evidence type="ECO:0000313" key="4">
    <source>
        <dbReference type="Proteomes" id="UP000355283"/>
    </source>
</evidence>
<gene>
    <name evidence="3" type="ORF">NSK_007830</name>
</gene>
<feature type="compositionally biased region" description="Low complexity" evidence="1">
    <location>
        <begin position="41"/>
        <end position="55"/>
    </location>
</feature>